<feature type="non-terminal residue" evidence="1">
    <location>
        <position position="84"/>
    </location>
</feature>
<reference evidence="1" key="1">
    <citation type="journal article" date="2007" name="J. Appl. Microbiol.">
        <title>Screening of genes involved in chitinase production in Aeromonas caviae CB101 via transposon mutagenesis.</title>
        <authorList>
            <person name="Li Q."/>
            <person name="Xiao X."/>
            <person name="Wang F."/>
        </authorList>
    </citation>
    <scope>NUCLEOTIDE SEQUENCE</scope>
    <source>
        <strain evidence="1">CB101</strain>
    </source>
</reference>
<dbReference type="EMBL" id="AJ938008">
    <property type="protein sequence ID" value="CAI79315.1"/>
    <property type="molecule type" value="Genomic_DNA"/>
</dbReference>
<organism evidence="1">
    <name type="scientific">Aeromonas caviae</name>
    <name type="common">Aeromonas punctata</name>
    <dbReference type="NCBI Taxonomy" id="648"/>
    <lineage>
        <taxon>Bacteria</taxon>
        <taxon>Pseudomonadati</taxon>
        <taxon>Pseudomonadota</taxon>
        <taxon>Gammaproteobacteria</taxon>
        <taxon>Aeromonadales</taxon>
        <taxon>Aeromonadaceae</taxon>
        <taxon>Aeromonas</taxon>
    </lineage>
</organism>
<gene>
    <name evidence="1" type="primary">vc0616</name>
</gene>
<protein>
    <submittedName>
        <fullName evidence="1">Vc0616 protein</fullName>
    </submittedName>
</protein>
<sequence>PERDFPLAAPLQLGVDALLGVRHRRDEQLGVGVLGVVQDLVHLPPLHHVTHVHDRQIFRHVAGGGDVVGDVEHGDAELVLHLTR</sequence>
<accession>Q571Q1</accession>
<name>Q571Q1_AERCA</name>
<evidence type="ECO:0000313" key="1">
    <source>
        <dbReference type="EMBL" id="CAI79315.1"/>
    </source>
</evidence>
<proteinExistence type="predicted"/>
<dbReference type="AntiFam" id="ANF00095">
    <property type="entry name" value="Shadow ORF (opposite ABC transporters)"/>
</dbReference>
<dbReference type="AlphaFoldDB" id="Q571Q1"/>
<feature type="non-terminal residue" evidence="1">
    <location>
        <position position="1"/>
    </location>
</feature>